<organism evidence="6">
    <name type="scientific">uncultured Gemmatimonadales bacterium HF0500_22O06</name>
    <dbReference type="NCBI Taxonomy" id="723615"/>
    <lineage>
        <taxon>Bacteria</taxon>
        <taxon>Pseudomonadati</taxon>
        <taxon>Gemmatimonadota</taxon>
        <taxon>Gemmatimonadia</taxon>
        <taxon>Gemmatimonadales</taxon>
        <taxon>environmental samples</taxon>
    </lineage>
</organism>
<dbReference type="PROSITE" id="PS00211">
    <property type="entry name" value="ABC_TRANSPORTER_1"/>
    <property type="match status" value="1"/>
</dbReference>
<dbReference type="InterPro" id="IPR017871">
    <property type="entry name" value="ABC_transporter-like_CS"/>
</dbReference>
<sequence length="240" mass="26187">MLFGMNNKASTRPPVLSARNVQKSFVGGDGTRLDILLGIDLDVGSGERIAITGASGTGKSTLLHILGSLDRPSSGQILVDSKAVSELSEDELAEMRNHYVGFVFQFHHLLREFTALENVMMPALIAGVAQSEARDRSRELLEEVGVIGRESHKPRQLSGGEQQRVAVARALVNQPLVLLADEPSGNLDTQTSQRLHDLIFKLRAGRELSMVVVTHNLDLARRADRVLVLQEGRLEPAAKE</sequence>
<accession>E7C5D6</accession>
<dbReference type="PANTHER" id="PTHR24220">
    <property type="entry name" value="IMPORT ATP-BINDING PROTEIN"/>
    <property type="match status" value="1"/>
</dbReference>
<evidence type="ECO:0000256" key="1">
    <source>
        <dbReference type="ARBA" id="ARBA00022448"/>
    </source>
</evidence>
<keyword evidence="1" id="KW-0813">Transport</keyword>
<dbReference type="InterPro" id="IPR003439">
    <property type="entry name" value="ABC_transporter-like_ATP-bd"/>
</dbReference>
<dbReference type="GO" id="GO:0005524">
    <property type="term" value="F:ATP binding"/>
    <property type="evidence" value="ECO:0007669"/>
    <property type="project" value="UniProtKB-KW"/>
</dbReference>
<dbReference type="PANTHER" id="PTHR24220:SF689">
    <property type="entry name" value="LIPOPROTEIN-RELEASING SYSTEM ATP-BINDING PROTEIN LOLD"/>
    <property type="match status" value="1"/>
</dbReference>
<dbReference type="GO" id="GO:0005886">
    <property type="term" value="C:plasma membrane"/>
    <property type="evidence" value="ECO:0007669"/>
    <property type="project" value="TreeGrafter"/>
</dbReference>
<dbReference type="InterPro" id="IPR027417">
    <property type="entry name" value="P-loop_NTPase"/>
</dbReference>
<dbReference type="GO" id="GO:0016887">
    <property type="term" value="F:ATP hydrolysis activity"/>
    <property type="evidence" value="ECO:0007669"/>
    <property type="project" value="InterPro"/>
</dbReference>
<evidence type="ECO:0000313" key="6">
    <source>
        <dbReference type="EMBL" id="ADI22660.1"/>
    </source>
</evidence>
<dbReference type="InterPro" id="IPR003593">
    <property type="entry name" value="AAA+_ATPase"/>
</dbReference>
<dbReference type="SUPFAM" id="SSF52540">
    <property type="entry name" value="P-loop containing nucleoside triphosphate hydrolases"/>
    <property type="match status" value="1"/>
</dbReference>
<dbReference type="GO" id="GO:0022857">
    <property type="term" value="F:transmembrane transporter activity"/>
    <property type="evidence" value="ECO:0007669"/>
    <property type="project" value="TreeGrafter"/>
</dbReference>
<dbReference type="AlphaFoldDB" id="E7C5D6"/>
<dbReference type="GO" id="GO:0098796">
    <property type="term" value="C:membrane protein complex"/>
    <property type="evidence" value="ECO:0007669"/>
    <property type="project" value="UniProtKB-ARBA"/>
</dbReference>
<dbReference type="InterPro" id="IPR017911">
    <property type="entry name" value="MacB-like_ATP-bd"/>
</dbReference>
<keyword evidence="2" id="KW-0547">Nucleotide-binding</keyword>
<keyword evidence="3" id="KW-0067">ATP-binding</keyword>
<reference evidence="6" key="1">
    <citation type="submission" date="2010-01" db="EMBL/GenBank/DDBJ databases">
        <title>Genome fragments of uncultured bacteria from the North Pacific subtropical Gyre.</title>
        <authorList>
            <person name="Pham V.D."/>
            <person name="Delong E.F."/>
        </authorList>
    </citation>
    <scope>NUCLEOTIDE SEQUENCE</scope>
</reference>
<protein>
    <submittedName>
        <fullName evidence="6">ABC-type antimicrobial peptide transport system, ATPase component</fullName>
    </submittedName>
</protein>
<comment type="similarity">
    <text evidence="4">Belongs to the ABC transporter superfamily. Macrolide exporter (TC 3.A.1.122) family.</text>
</comment>
<dbReference type="FunFam" id="3.40.50.300:FF:000032">
    <property type="entry name" value="Export ABC transporter ATP-binding protein"/>
    <property type="match status" value="1"/>
</dbReference>
<dbReference type="EMBL" id="GU567993">
    <property type="protein sequence ID" value="ADI22660.1"/>
    <property type="molecule type" value="Genomic_DNA"/>
</dbReference>
<evidence type="ECO:0000259" key="5">
    <source>
        <dbReference type="PROSITE" id="PS50893"/>
    </source>
</evidence>
<proteinExistence type="inferred from homology"/>
<dbReference type="CDD" id="cd03255">
    <property type="entry name" value="ABC_MJ0796_LolCDE_FtsE"/>
    <property type="match status" value="1"/>
</dbReference>
<dbReference type="InterPro" id="IPR015854">
    <property type="entry name" value="ABC_transpr_LolD-like"/>
</dbReference>
<dbReference type="PROSITE" id="PS50893">
    <property type="entry name" value="ABC_TRANSPORTER_2"/>
    <property type="match status" value="1"/>
</dbReference>
<evidence type="ECO:0000256" key="4">
    <source>
        <dbReference type="ARBA" id="ARBA00038388"/>
    </source>
</evidence>
<name>E7C5D6_9BACT</name>
<dbReference type="Gene3D" id="3.40.50.300">
    <property type="entry name" value="P-loop containing nucleotide triphosphate hydrolases"/>
    <property type="match status" value="1"/>
</dbReference>
<evidence type="ECO:0000256" key="3">
    <source>
        <dbReference type="ARBA" id="ARBA00022840"/>
    </source>
</evidence>
<evidence type="ECO:0000256" key="2">
    <source>
        <dbReference type="ARBA" id="ARBA00022741"/>
    </source>
</evidence>
<dbReference type="SMART" id="SM00382">
    <property type="entry name" value="AAA"/>
    <property type="match status" value="1"/>
</dbReference>
<dbReference type="Pfam" id="PF00005">
    <property type="entry name" value="ABC_tran"/>
    <property type="match status" value="1"/>
</dbReference>
<feature type="domain" description="ABC transporter" evidence="5">
    <location>
        <begin position="16"/>
        <end position="240"/>
    </location>
</feature>